<protein>
    <submittedName>
        <fullName evidence="1">Uncharacterized protein</fullName>
    </submittedName>
</protein>
<gene>
    <name evidence="1" type="ORF">BDN72DRAFT_874163</name>
</gene>
<evidence type="ECO:0000313" key="2">
    <source>
        <dbReference type="Proteomes" id="UP000308600"/>
    </source>
</evidence>
<keyword evidence="2" id="KW-1185">Reference proteome</keyword>
<proteinExistence type="predicted"/>
<evidence type="ECO:0000313" key="1">
    <source>
        <dbReference type="EMBL" id="TFK75915.1"/>
    </source>
</evidence>
<dbReference type="Proteomes" id="UP000308600">
    <property type="component" value="Unassembled WGS sequence"/>
</dbReference>
<dbReference type="EMBL" id="ML208261">
    <property type="protein sequence ID" value="TFK75915.1"/>
    <property type="molecule type" value="Genomic_DNA"/>
</dbReference>
<reference evidence="1 2" key="1">
    <citation type="journal article" date="2019" name="Nat. Ecol. Evol.">
        <title>Megaphylogeny resolves global patterns of mushroom evolution.</title>
        <authorList>
            <person name="Varga T."/>
            <person name="Krizsan K."/>
            <person name="Foldi C."/>
            <person name="Dima B."/>
            <person name="Sanchez-Garcia M."/>
            <person name="Sanchez-Ramirez S."/>
            <person name="Szollosi G.J."/>
            <person name="Szarkandi J.G."/>
            <person name="Papp V."/>
            <person name="Albert L."/>
            <person name="Andreopoulos W."/>
            <person name="Angelini C."/>
            <person name="Antonin V."/>
            <person name="Barry K.W."/>
            <person name="Bougher N.L."/>
            <person name="Buchanan P."/>
            <person name="Buyck B."/>
            <person name="Bense V."/>
            <person name="Catcheside P."/>
            <person name="Chovatia M."/>
            <person name="Cooper J."/>
            <person name="Damon W."/>
            <person name="Desjardin D."/>
            <person name="Finy P."/>
            <person name="Geml J."/>
            <person name="Haridas S."/>
            <person name="Hughes K."/>
            <person name="Justo A."/>
            <person name="Karasinski D."/>
            <person name="Kautmanova I."/>
            <person name="Kiss B."/>
            <person name="Kocsube S."/>
            <person name="Kotiranta H."/>
            <person name="LaButti K.M."/>
            <person name="Lechner B.E."/>
            <person name="Liimatainen K."/>
            <person name="Lipzen A."/>
            <person name="Lukacs Z."/>
            <person name="Mihaltcheva S."/>
            <person name="Morgado L.N."/>
            <person name="Niskanen T."/>
            <person name="Noordeloos M.E."/>
            <person name="Ohm R.A."/>
            <person name="Ortiz-Santana B."/>
            <person name="Ovrebo C."/>
            <person name="Racz N."/>
            <person name="Riley R."/>
            <person name="Savchenko A."/>
            <person name="Shiryaev A."/>
            <person name="Soop K."/>
            <person name="Spirin V."/>
            <person name="Szebenyi C."/>
            <person name="Tomsovsky M."/>
            <person name="Tulloss R.E."/>
            <person name="Uehling J."/>
            <person name="Grigoriev I.V."/>
            <person name="Vagvolgyi C."/>
            <person name="Papp T."/>
            <person name="Martin F.M."/>
            <person name="Miettinen O."/>
            <person name="Hibbett D.S."/>
            <person name="Nagy L.G."/>
        </authorList>
    </citation>
    <scope>NUCLEOTIDE SEQUENCE [LARGE SCALE GENOMIC DNA]</scope>
    <source>
        <strain evidence="1 2">NL-1719</strain>
    </source>
</reference>
<organism evidence="1 2">
    <name type="scientific">Pluteus cervinus</name>
    <dbReference type="NCBI Taxonomy" id="181527"/>
    <lineage>
        <taxon>Eukaryota</taxon>
        <taxon>Fungi</taxon>
        <taxon>Dikarya</taxon>
        <taxon>Basidiomycota</taxon>
        <taxon>Agaricomycotina</taxon>
        <taxon>Agaricomycetes</taxon>
        <taxon>Agaricomycetidae</taxon>
        <taxon>Agaricales</taxon>
        <taxon>Pluteineae</taxon>
        <taxon>Pluteaceae</taxon>
        <taxon>Pluteus</taxon>
    </lineage>
</organism>
<sequence>MYLFVIALLNLLNIVTVNGIPAWEGGRGTINSLVSGAGYIEALRAPRESDTKHLAIHERGATGSLSLSVNHKAPPLFYVNQGQLWQPVNETTIYRVNVVNTTHTAYPNANFPLKLVLGKKPEGVTGGVWRWSGTMLYYDNGPQTNGGLYYHCENFGNGLNGIYFFLKPSETPPGCYYFTMHSWVREYINNKAGGW</sequence>
<accession>A0ACD3BDI0</accession>
<name>A0ACD3BDI0_9AGAR</name>